<dbReference type="InterPro" id="IPR009000">
    <property type="entry name" value="Transl_B-barrel_sf"/>
</dbReference>
<feature type="binding site" evidence="11">
    <location>
        <position position="569"/>
    </location>
    <ligand>
        <name>Zn(2+)</name>
        <dbReference type="ChEBI" id="CHEBI:29105"/>
    </ligand>
</feature>
<evidence type="ECO:0000256" key="7">
    <source>
        <dbReference type="ARBA" id="ARBA00022917"/>
    </source>
</evidence>
<keyword evidence="8 11" id="KW-0030">Aminoacyl-tRNA synthetase</keyword>
<feature type="domain" description="Alanyl-transfer RNA synthetases family profile" evidence="12">
    <location>
        <begin position="4"/>
        <end position="714"/>
    </location>
</feature>
<dbReference type="Proteomes" id="UP000658131">
    <property type="component" value="Unassembled WGS sequence"/>
</dbReference>
<feature type="binding site" evidence="11">
    <location>
        <position position="573"/>
    </location>
    <ligand>
        <name>Zn(2+)</name>
        <dbReference type="ChEBI" id="CHEBI:29105"/>
    </ligand>
</feature>
<dbReference type="PROSITE" id="PS50860">
    <property type="entry name" value="AA_TRNA_LIGASE_II_ALA"/>
    <property type="match status" value="1"/>
</dbReference>
<dbReference type="Pfam" id="PF02272">
    <property type="entry name" value="DHHA1"/>
    <property type="match status" value="1"/>
</dbReference>
<keyword evidence="2 11" id="KW-0820">tRNA-binding</keyword>
<dbReference type="PANTHER" id="PTHR11777:SF9">
    <property type="entry name" value="ALANINE--TRNA LIGASE, CYTOPLASMIC"/>
    <property type="match status" value="1"/>
</dbReference>
<dbReference type="InterPro" id="IPR002318">
    <property type="entry name" value="Ala-tRNA-lgiase_IIc"/>
</dbReference>
<evidence type="ECO:0000313" key="13">
    <source>
        <dbReference type="EMBL" id="MBC8575266.1"/>
    </source>
</evidence>
<comment type="subcellular location">
    <subcellularLocation>
        <location evidence="11">Cytoplasm</location>
    </subcellularLocation>
</comment>
<evidence type="ECO:0000256" key="8">
    <source>
        <dbReference type="ARBA" id="ARBA00023146"/>
    </source>
</evidence>
<dbReference type="Gene3D" id="2.40.30.130">
    <property type="match status" value="1"/>
</dbReference>
<dbReference type="HAMAP" id="MF_00036_B">
    <property type="entry name" value="Ala_tRNA_synth_B"/>
    <property type="match status" value="1"/>
</dbReference>
<protein>
    <recommendedName>
        <fullName evidence="11">Alanine--tRNA ligase</fullName>
        <ecNumber evidence="11">6.1.1.7</ecNumber>
    </recommendedName>
    <alternativeName>
        <fullName evidence="11">Alanyl-tRNA synthetase</fullName>
        <shortName evidence="11">AlaRS</shortName>
    </alternativeName>
</protein>
<dbReference type="Gene3D" id="6.10.250.550">
    <property type="match status" value="1"/>
</dbReference>
<evidence type="ECO:0000256" key="3">
    <source>
        <dbReference type="ARBA" id="ARBA00022598"/>
    </source>
</evidence>
<proteinExistence type="inferred from homology"/>
<comment type="function">
    <text evidence="9 11">Catalyzes the attachment of alanine to tRNA(Ala) in a two-step reaction: alanine is first activated by ATP to form Ala-AMP and then transferred to the acceptor end of tRNA(Ala). Also edits incorrectly charged Ser-tRNA(Ala) and Gly-tRNA(Ala) via its editing domain.</text>
</comment>
<dbReference type="InterPro" id="IPR023033">
    <property type="entry name" value="Ala_tRNA_ligase_euk/bac"/>
</dbReference>
<dbReference type="PANTHER" id="PTHR11777">
    <property type="entry name" value="ALANYL-TRNA SYNTHETASE"/>
    <property type="match status" value="1"/>
</dbReference>
<dbReference type="NCBIfam" id="TIGR00344">
    <property type="entry name" value="alaS"/>
    <property type="match status" value="1"/>
</dbReference>
<accession>A0ABR7NFT5</accession>
<dbReference type="InterPro" id="IPR003156">
    <property type="entry name" value="DHHA1_dom"/>
</dbReference>
<dbReference type="Pfam" id="PF01411">
    <property type="entry name" value="tRNA-synt_2c"/>
    <property type="match status" value="1"/>
</dbReference>
<name>A0ABR7NFT5_9FIRM</name>
<dbReference type="PRINTS" id="PR00980">
    <property type="entry name" value="TRNASYNTHALA"/>
</dbReference>
<comment type="domain">
    <text evidence="11">Consists of three domains; the N-terminal catalytic domain, the editing domain and the C-terminal C-Ala domain. The editing domain removes incorrectly charged amino acids, while the C-Ala domain, along with tRNA(Ala), serves as a bridge to cooperatively bring together the editing and aminoacylation centers thus stimulating deacylation of misacylated tRNAs.</text>
</comment>
<dbReference type="InterPro" id="IPR018162">
    <property type="entry name" value="Ala-tRNA-ligase_IIc_anticod-bd"/>
</dbReference>
<dbReference type="InterPro" id="IPR050058">
    <property type="entry name" value="Ala-tRNA_ligase"/>
</dbReference>
<feature type="binding site" evidence="11">
    <location>
        <position position="671"/>
    </location>
    <ligand>
        <name>Zn(2+)</name>
        <dbReference type="ChEBI" id="CHEBI:29105"/>
    </ligand>
</feature>
<keyword evidence="6 11" id="KW-0694">RNA-binding</keyword>
<evidence type="ECO:0000256" key="4">
    <source>
        <dbReference type="ARBA" id="ARBA00022741"/>
    </source>
</evidence>
<comment type="cofactor">
    <cofactor evidence="11">
        <name>Zn(2+)</name>
        <dbReference type="ChEBI" id="CHEBI:29105"/>
    </cofactor>
    <text evidence="11">Binds 1 zinc ion per subunit.</text>
</comment>
<dbReference type="Gene3D" id="3.30.54.20">
    <property type="match status" value="1"/>
</dbReference>
<dbReference type="InterPro" id="IPR018163">
    <property type="entry name" value="Thr/Ala-tRNA-synth_IIc_edit"/>
</dbReference>
<dbReference type="SUPFAM" id="SSF55186">
    <property type="entry name" value="ThrRS/AlaRS common domain"/>
    <property type="match status" value="1"/>
</dbReference>
<dbReference type="SUPFAM" id="SSF50447">
    <property type="entry name" value="Translation proteins"/>
    <property type="match status" value="1"/>
</dbReference>
<dbReference type="EMBL" id="JACRTB010000003">
    <property type="protein sequence ID" value="MBC8575266.1"/>
    <property type="molecule type" value="Genomic_DNA"/>
</dbReference>
<feature type="binding site" evidence="11">
    <location>
        <position position="675"/>
    </location>
    <ligand>
        <name>Zn(2+)</name>
        <dbReference type="ChEBI" id="CHEBI:29105"/>
    </ligand>
</feature>
<keyword evidence="7 11" id="KW-0648">Protein biosynthesis</keyword>
<comment type="catalytic activity">
    <reaction evidence="10 11">
        <text>tRNA(Ala) + L-alanine + ATP = L-alanyl-tRNA(Ala) + AMP + diphosphate</text>
        <dbReference type="Rhea" id="RHEA:12540"/>
        <dbReference type="Rhea" id="RHEA-COMP:9657"/>
        <dbReference type="Rhea" id="RHEA-COMP:9923"/>
        <dbReference type="ChEBI" id="CHEBI:30616"/>
        <dbReference type="ChEBI" id="CHEBI:33019"/>
        <dbReference type="ChEBI" id="CHEBI:57972"/>
        <dbReference type="ChEBI" id="CHEBI:78442"/>
        <dbReference type="ChEBI" id="CHEBI:78497"/>
        <dbReference type="ChEBI" id="CHEBI:456215"/>
        <dbReference type="EC" id="6.1.1.7"/>
    </reaction>
</comment>
<dbReference type="SMART" id="SM00863">
    <property type="entry name" value="tRNA_SAD"/>
    <property type="match status" value="1"/>
</dbReference>
<dbReference type="InterPro" id="IPR012947">
    <property type="entry name" value="tRNA_SAD"/>
</dbReference>
<dbReference type="InterPro" id="IPR018165">
    <property type="entry name" value="Ala-tRNA-synth_IIc_core"/>
</dbReference>
<dbReference type="SUPFAM" id="SSF101353">
    <property type="entry name" value="Putative anticodon-binding domain of alanyl-tRNA synthetase (AlaRS)"/>
    <property type="match status" value="1"/>
</dbReference>
<dbReference type="EC" id="6.1.1.7" evidence="11"/>
<dbReference type="Gene3D" id="3.30.930.10">
    <property type="entry name" value="Bira Bifunctional Protein, Domain 2"/>
    <property type="match status" value="1"/>
</dbReference>
<keyword evidence="11" id="KW-0862">Zinc</keyword>
<comment type="caution">
    <text evidence="13">The sequence shown here is derived from an EMBL/GenBank/DDBJ whole genome shotgun (WGS) entry which is preliminary data.</text>
</comment>
<evidence type="ECO:0000259" key="12">
    <source>
        <dbReference type="PROSITE" id="PS50860"/>
    </source>
</evidence>
<dbReference type="Gene3D" id="3.10.310.40">
    <property type="match status" value="1"/>
</dbReference>
<keyword evidence="11" id="KW-0963">Cytoplasm</keyword>
<dbReference type="GO" id="GO:0004813">
    <property type="term" value="F:alanine-tRNA ligase activity"/>
    <property type="evidence" value="ECO:0007669"/>
    <property type="project" value="UniProtKB-EC"/>
</dbReference>
<dbReference type="RefSeq" id="WP_262398913.1">
    <property type="nucleotide sequence ID" value="NZ_JACRTB010000003.1"/>
</dbReference>
<keyword evidence="14" id="KW-1185">Reference proteome</keyword>
<organism evidence="13 14">
    <name type="scientific">Yanshouia hominis</name>
    <dbReference type="NCBI Taxonomy" id="2763673"/>
    <lineage>
        <taxon>Bacteria</taxon>
        <taxon>Bacillati</taxon>
        <taxon>Bacillota</taxon>
        <taxon>Clostridia</taxon>
        <taxon>Eubacteriales</taxon>
        <taxon>Oscillospiraceae</taxon>
        <taxon>Yanshouia</taxon>
    </lineage>
</organism>
<evidence type="ECO:0000256" key="5">
    <source>
        <dbReference type="ARBA" id="ARBA00022840"/>
    </source>
</evidence>
<keyword evidence="5 11" id="KW-0067">ATP-binding</keyword>
<evidence type="ECO:0000256" key="11">
    <source>
        <dbReference type="HAMAP-Rule" id="MF_00036"/>
    </source>
</evidence>
<comment type="similarity">
    <text evidence="1 11">Belongs to the class-II aminoacyl-tRNA synthetase family.</text>
</comment>
<keyword evidence="4 11" id="KW-0547">Nucleotide-binding</keyword>
<dbReference type="InterPro" id="IPR018164">
    <property type="entry name" value="Ala-tRNA-synth_IIc_N"/>
</dbReference>
<reference evidence="13 14" key="1">
    <citation type="submission" date="2020-08" db="EMBL/GenBank/DDBJ databases">
        <title>Genome public.</title>
        <authorList>
            <person name="Liu C."/>
            <person name="Sun Q."/>
        </authorList>
    </citation>
    <scope>NUCLEOTIDE SEQUENCE [LARGE SCALE GENOMIC DNA]</scope>
    <source>
        <strain evidence="13 14">BX1</strain>
    </source>
</reference>
<dbReference type="CDD" id="cd00673">
    <property type="entry name" value="AlaRS_core"/>
    <property type="match status" value="1"/>
</dbReference>
<gene>
    <name evidence="11 13" type="primary">alaS</name>
    <name evidence="13" type="ORF">H8717_02410</name>
</gene>
<dbReference type="InterPro" id="IPR045864">
    <property type="entry name" value="aa-tRNA-synth_II/BPL/LPL"/>
</dbReference>
<evidence type="ECO:0000256" key="6">
    <source>
        <dbReference type="ARBA" id="ARBA00022884"/>
    </source>
</evidence>
<evidence type="ECO:0000256" key="9">
    <source>
        <dbReference type="ARBA" id="ARBA00024779"/>
    </source>
</evidence>
<evidence type="ECO:0000313" key="14">
    <source>
        <dbReference type="Proteomes" id="UP000658131"/>
    </source>
</evidence>
<dbReference type="SUPFAM" id="SSF55681">
    <property type="entry name" value="Class II aaRS and biotin synthetases"/>
    <property type="match status" value="1"/>
</dbReference>
<dbReference type="Pfam" id="PF07973">
    <property type="entry name" value="tRNA_SAD"/>
    <property type="match status" value="1"/>
</dbReference>
<keyword evidence="11" id="KW-0479">Metal-binding</keyword>
<keyword evidence="3 11" id="KW-0436">Ligase</keyword>
<evidence type="ECO:0000256" key="2">
    <source>
        <dbReference type="ARBA" id="ARBA00022555"/>
    </source>
</evidence>
<sequence>MEWTGLNDLRSKFLKFYESKGHIILPSAPLVPRDDNSLLLINSGMAPLKKYFTGIETPPRKRATSCQKCIRTPDIENVGKTARHGTYFEMLGNFSFGDYFKHEATAWAWEFLTRVLEIPKELLWITIYEDDDEARDIWVNEVGIPPERIIRMGKEDNFWEIGSGPCGPCSEIHFDRGEKYGCGRPDCGVGCECDRYIEIWNLVFTQFNSDGNGHYEPLAHPNIDTGMGLERLACVMQGVDNLFEVDTVQRIMGHISRIAGVTYKQDASKDVSLRVITDHVRSTTMMINDGVVPSNEGRGYVLRRLLRRAARHGRLLGIHKPFLFEVVDTVIEENKVAYPDLVDHRDYIVKVVRMEEDRFSRTIDSGMELLNSIVDKIESEKIAEGERRLSGDLAFKLYDTFGFPIDLTREILEEHHISLDEAAFGKLMNEQRERARRAREEGIGDVSWKDDVLASLDHKTVFCGYAAGECKTRVAAIVADGALADGLGEGDSAALVLDSTPFYAESGGQVGDVGTITDGQSVFEVYDCKKSPTGQFLHLGRMQKGSLLAGSEVTAAVLRPRRQSIMRNHTAAHLLQYALREVLGSHVHQAGQLVDADCCRFDFTHFAAVTSDELMKIEMLVNSLILACLPVTVSEMSQEEAKAKGAMALFSEKYGDVVRVVDIGGRSIELCGGTHADNTAKLGLFKILKESSVAAGVRRIEAVTGLGVLRHIGEMEKDLGACCELLKAGSSSDLPSKIAALQSDLKERDRQIDSMSQKLADSQIAGLFANAKEIGGVYLVTASFNDARPDALRTLGDKVKERPGAIVAVLTAAGEKKAAILVAASKDAIGKGVHAGKLVKALTALVGGSGGGKPDSAMGGTSEVFRVDEALAKAPELLAEQVKKD</sequence>
<evidence type="ECO:0000256" key="10">
    <source>
        <dbReference type="ARBA" id="ARBA00048300"/>
    </source>
</evidence>
<evidence type="ECO:0000256" key="1">
    <source>
        <dbReference type="ARBA" id="ARBA00008226"/>
    </source>
</evidence>
<dbReference type="Gene3D" id="3.30.980.10">
    <property type="entry name" value="Threonyl-trna Synthetase, Chain A, domain 2"/>
    <property type="match status" value="1"/>
</dbReference>